<feature type="compositionally biased region" description="Acidic residues" evidence="1">
    <location>
        <begin position="241"/>
        <end position="250"/>
    </location>
</feature>
<keyword evidence="4" id="KW-1185">Reference proteome</keyword>
<evidence type="ECO:0000313" key="3">
    <source>
        <dbReference type="EMBL" id="SFC71288.1"/>
    </source>
</evidence>
<protein>
    <recommendedName>
        <fullName evidence="2">Type I restriction enzyme R protein N-terminal domain-containing protein</fullName>
    </recommendedName>
</protein>
<accession>A0A1I1LJY8</accession>
<name>A0A1I1LJY8_9GAMM</name>
<dbReference type="EMBL" id="FOLY01000005">
    <property type="protein sequence ID" value="SFC71288.1"/>
    <property type="molecule type" value="Genomic_DNA"/>
</dbReference>
<feature type="domain" description="Type I restriction enzyme R protein N-terminal" evidence="2">
    <location>
        <begin position="24"/>
        <end position="120"/>
    </location>
</feature>
<proteinExistence type="predicted"/>
<dbReference type="Proteomes" id="UP000199046">
    <property type="component" value="Unassembled WGS sequence"/>
</dbReference>
<sequence>MNITQKIAILAGRVKEQMQHVVNEEATKNAMVMPFIQTLGYDVFDPTEVMPEFTADVGLKKGEKVDYAIKHGGELSILVECKPRTTDLANTQFSQLYRYFNCTEAKFAILTNGIEYRFYSDLDDTNRLDTRPFFTFKLNDYNERDVDELKKFAKPVFDVDAILSTANRLKYTNLAKTAFANLVKDPSRDFIKSLAQNFYEGRMTQQVIDDFTPIVRDAMAQHIKEQVSHRLKSALATTSGEEPEQVEINDSDNKTSQAAVEENNDIITTQEEIDAYNIVRAILADIVDPSRIHMRDAKSYCAILLDNNNRKPLCRLHFNSKSVWRIGLFIEGKEQKHDVSALTEIFSHREALSNTATSYIE</sequence>
<dbReference type="PIRSF" id="PIRSF035009">
    <property type="entry name" value="UCP035009_HSDR_N"/>
    <property type="match status" value="1"/>
</dbReference>
<evidence type="ECO:0000256" key="1">
    <source>
        <dbReference type="SAM" id="MobiDB-lite"/>
    </source>
</evidence>
<dbReference type="Gene3D" id="3.90.1570.30">
    <property type="match status" value="1"/>
</dbReference>
<gene>
    <name evidence="3" type="ORF">SAMN05421848_2397</name>
</gene>
<dbReference type="AlphaFoldDB" id="A0A1I1LJY8"/>
<dbReference type="OrthoDB" id="9148007at2"/>
<feature type="region of interest" description="Disordered" evidence="1">
    <location>
        <begin position="238"/>
        <end position="258"/>
    </location>
</feature>
<dbReference type="InterPro" id="IPR017035">
    <property type="entry name" value="UCP035009_HsdR_All3000-type"/>
</dbReference>
<dbReference type="Pfam" id="PF13588">
    <property type="entry name" value="HSDR_N_2"/>
    <property type="match status" value="1"/>
</dbReference>
<dbReference type="RefSeq" id="WP_090134349.1">
    <property type="nucleotide sequence ID" value="NZ_FOLY01000005.1"/>
</dbReference>
<dbReference type="InterPro" id="IPR029464">
    <property type="entry name" value="HSDR_N"/>
</dbReference>
<organism evidence="3 4">
    <name type="scientific">Kushneria avicenniae</name>
    <dbReference type="NCBI Taxonomy" id="402385"/>
    <lineage>
        <taxon>Bacteria</taxon>
        <taxon>Pseudomonadati</taxon>
        <taxon>Pseudomonadota</taxon>
        <taxon>Gammaproteobacteria</taxon>
        <taxon>Oceanospirillales</taxon>
        <taxon>Halomonadaceae</taxon>
        <taxon>Kushneria</taxon>
    </lineage>
</organism>
<evidence type="ECO:0000313" key="4">
    <source>
        <dbReference type="Proteomes" id="UP000199046"/>
    </source>
</evidence>
<evidence type="ECO:0000259" key="2">
    <source>
        <dbReference type="Pfam" id="PF13588"/>
    </source>
</evidence>
<reference evidence="4" key="1">
    <citation type="submission" date="2016-10" db="EMBL/GenBank/DDBJ databases">
        <authorList>
            <person name="Varghese N."/>
            <person name="Submissions S."/>
        </authorList>
    </citation>
    <scope>NUCLEOTIDE SEQUENCE [LARGE SCALE GENOMIC DNA]</scope>
    <source>
        <strain evidence="4">DSM 23439</strain>
    </source>
</reference>